<dbReference type="EMBL" id="JACHVQ010000001">
    <property type="protein sequence ID" value="MBB2892079.1"/>
    <property type="molecule type" value="Genomic_DNA"/>
</dbReference>
<dbReference type="RefSeq" id="WP_183320242.1">
    <property type="nucleotide sequence ID" value="NZ_JACHVQ010000001.1"/>
</dbReference>
<dbReference type="SUPFAM" id="SSF46785">
    <property type="entry name" value="Winged helix' DNA-binding domain"/>
    <property type="match status" value="1"/>
</dbReference>
<keyword evidence="2" id="KW-0238">DNA-binding</keyword>
<dbReference type="Gene3D" id="1.10.10.10">
    <property type="entry name" value="Winged helix-like DNA-binding domain superfamily/Winged helix DNA-binding domain"/>
    <property type="match status" value="1"/>
</dbReference>
<comment type="caution">
    <text evidence="2">The sequence shown here is derived from an EMBL/GenBank/DDBJ whole genome shotgun (WGS) entry which is preliminary data.</text>
</comment>
<dbReference type="InterPro" id="IPR052509">
    <property type="entry name" value="Metal_resp_DNA-bind_regulator"/>
</dbReference>
<accession>A0A839N5N8</accession>
<dbReference type="PANTHER" id="PTHR33169:SF14">
    <property type="entry name" value="TRANSCRIPTIONAL REGULATOR RV3488"/>
    <property type="match status" value="1"/>
</dbReference>
<feature type="domain" description="Transcription regulator PadR N-terminal" evidence="1">
    <location>
        <begin position="13"/>
        <end position="82"/>
    </location>
</feature>
<organism evidence="2 3">
    <name type="scientific">Flexivirga oryzae</name>
    <dbReference type="NCBI Taxonomy" id="1794944"/>
    <lineage>
        <taxon>Bacteria</taxon>
        <taxon>Bacillati</taxon>
        <taxon>Actinomycetota</taxon>
        <taxon>Actinomycetes</taxon>
        <taxon>Micrococcales</taxon>
        <taxon>Dermacoccaceae</taxon>
        <taxon>Flexivirga</taxon>
    </lineage>
</organism>
<evidence type="ECO:0000259" key="1">
    <source>
        <dbReference type="Pfam" id="PF03551"/>
    </source>
</evidence>
<proteinExistence type="predicted"/>
<sequence>MKTFLAGAIQMHVLHHASEQEIHGAWMTRELARHGHQVSPGTLYPTLHRMEAAGLLTGRDAVLNSRRVRYYRITTAGRTELDTNRETLRQLAAELLRPASGTATPESQKAPE</sequence>
<dbReference type="Proteomes" id="UP000559182">
    <property type="component" value="Unassembled WGS sequence"/>
</dbReference>
<dbReference type="InterPro" id="IPR005149">
    <property type="entry name" value="Tscrpt_reg_PadR_N"/>
</dbReference>
<dbReference type="PANTHER" id="PTHR33169">
    <property type="entry name" value="PADR-FAMILY TRANSCRIPTIONAL REGULATOR"/>
    <property type="match status" value="1"/>
</dbReference>
<protein>
    <submittedName>
        <fullName evidence="2">DNA-binding PadR family transcriptional regulator</fullName>
    </submittedName>
</protein>
<dbReference type="AlphaFoldDB" id="A0A839N5N8"/>
<dbReference type="InterPro" id="IPR036390">
    <property type="entry name" value="WH_DNA-bd_sf"/>
</dbReference>
<dbReference type="GO" id="GO:0003677">
    <property type="term" value="F:DNA binding"/>
    <property type="evidence" value="ECO:0007669"/>
    <property type="project" value="UniProtKB-KW"/>
</dbReference>
<evidence type="ECO:0000313" key="3">
    <source>
        <dbReference type="Proteomes" id="UP000559182"/>
    </source>
</evidence>
<reference evidence="2 3" key="1">
    <citation type="submission" date="2020-08" db="EMBL/GenBank/DDBJ databases">
        <title>Sequencing the genomes of 1000 actinobacteria strains.</title>
        <authorList>
            <person name="Klenk H.-P."/>
        </authorList>
    </citation>
    <scope>NUCLEOTIDE SEQUENCE [LARGE SCALE GENOMIC DNA]</scope>
    <source>
        <strain evidence="2 3">DSM 105369</strain>
    </source>
</reference>
<keyword evidence="3" id="KW-1185">Reference proteome</keyword>
<name>A0A839N5N8_9MICO</name>
<gene>
    <name evidence="2" type="ORF">FHU39_002063</name>
</gene>
<evidence type="ECO:0000313" key="2">
    <source>
        <dbReference type="EMBL" id="MBB2892079.1"/>
    </source>
</evidence>
<dbReference type="Pfam" id="PF03551">
    <property type="entry name" value="PadR"/>
    <property type="match status" value="1"/>
</dbReference>
<dbReference type="InterPro" id="IPR036388">
    <property type="entry name" value="WH-like_DNA-bd_sf"/>
</dbReference>